<dbReference type="Pfam" id="PF16827">
    <property type="entry name" value="zf-HC3"/>
    <property type="match status" value="1"/>
</dbReference>
<sequence length="71" mass="7567">MHPFRWVPADGGRHATADVRLAGAYATGETIVALCARKVTVAKSTEVAWLWPTCAECNSEAHALAESGAER</sequence>
<protein>
    <recommendedName>
        <fullName evidence="3">Zinc-finger domain-containing protein</fullName>
    </recommendedName>
</protein>
<dbReference type="Gene3D" id="2.30.30.990">
    <property type="entry name" value="Malonyl-[acyl-carrier protein] O-methyltransferase, zinc-finger motif"/>
    <property type="match status" value="1"/>
</dbReference>
<dbReference type="InterPro" id="IPR031795">
    <property type="entry name" value="Zf-HC3"/>
</dbReference>
<reference evidence="1 2" key="1">
    <citation type="submission" date="2018-11" db="EMBL/GenBank/DDBJ databases">
        <title>Saccharopolyspora rhizosphaerae sp. nov., an actinomycete isolated from rhizosphere soil in Thailand.</title>
        <authorList>
            <person name="Intra B."/>
            <person name="Euanorasetr J."/>
            <person name="Take A."/>
            <person name="Inahashi Y."/>
            <person name="Mori M."/>
            <person name="Panbangred W."/>
            <person name="Matsumoto A."/>
        </authorList>
    </citation>
    <scope>NUCLEOTIDE SEQUENCE [LARGE SCALE GENOMIC DNA]</scope>
    <source>
        <strain evidence="1 2">H219</strain>
    </source>
</reference>
<organism evidence="1 2">
    <name type="scientific">Saccharopolyspora rhizosphaerae</name>
    <dbReference type="NCBI Taxonomy" id="2492662"/>
    <lineage>
        <taxon>Bacteria</taxon>
        <taxon>Bacillati</taxon>
        <taxon>Actinomycetota</taxon>
        <taxon>Actinomycetes</taxon>
        <taxon>Pseudonocardiales</taxon>
        <taxon>Pseudonocardiaceae</taxon>
        <taxon>Saccharopolyspora</taxon>
    </lineage>
</organism>
<comment type="caution">
    <text evidence="1">The sequence shown here is derived from an EMBL/GenBank/DDBJ whole genome shotgun (WGS) entry which is preliminary data.</text>
</comment>
<accession>A0A426JWT5</accession>
<gene>
    <name evidence="1" type="ORF">EIL87_10250</name>
</gene>
<proteinExistence type="predicted"/>
<evidence type="ECO:0000313" key="1">
    <source>
        <dbReference type="EMBL" id="RRO17645.1"/>
    </source>
</evidence>
<keyword evidence="2" id="KW-1185">Reference proteome</keyword>
<evidence type="ECO:0000313" key="2">
    <source>
        <dbReference type="Proteomes" id="UP000274515"/>
    </source>
</evidence>
<dbReference type="AlphaFoldDB" id="A0A426JWT5"/>
<evidence type="ECO:0008006" key="3">
    <source>
        <dbReference type="Google" id="ProtNLM"/>
    </source>
</evidence>
<name>A0A426JWT5_9PSEU</name>
<dbReference type="Proteomes" id="UP000274515">
    <property type="component" value="Unassembled WGS sequence"/>
</dbReference>
<dbReference type="EMBL" id="RSAA01000008">
    <property type="protein sequence ID" value="RRO17645.1"/>
    <property type="molecule type" value="Genomic_DNA"/>
</dbReference>
<dbReference type="OrthoDB" id="3556580at2"/>